<name>A0AAE3KNG8_9CYAN</name>
<dbReference type="InterPro" id="IPR036393">
    <property type="entry name" value="AceGlu_kinase-like_sf"/>
</dbReference>
<evidence type="ECO:0000313" key="3">
    <source>
        <dbReference type="Proteomes" id="UP001204953"/>
    </source>
</evidence>
<dbReference type="EMBL" id="JAMZMM010000065">
    <property type="protein sequence ID" value="MCP2728638.1"/>
    <property type="molecule type" value="Genomic_DNA"/>
</dbReference>
<sequence length="90" mass="10363">MTLVKDVDGLFEEDPKLNPNANFISKISTAELRERNFDTLVFDRILIDLLDQSRLIREFQIVNGRQPERIAAALNGEHVGTIVYSERFKT</sequence>
<evidence type="ECO:0000259" key="1">
    <source>
        <dbReference type="Pfam" id="PF00696"/>
    </source>
</evidence>
<organism evidence="2 3">
    <name type="scientific">Limnofasciculus baicalensis BBK-W-15</name>
    <dbReference type="NCBI Taxonomy" id="2699891"/>
    <lineage>
        <taxon>Bacteria</taxon>
        <taxon>Bacillati</taxon>
        <taxon>Cyanobacteriota</taxon>
        <taxon>Cyanophyceae</taxon>
        <taxon>Coleofasciculales</taxon>
        <taxon>Coleofasciculaceae</taxon>
        <taxon>Limnofasciculus</taxon>
        <taxon>Limnofasciculus baicalensis</taxon>
    </lineage>
</organism>
<protein>
    <recommendedName>
        <fullName evidence="1">Aspartate/glutamate/uridylate kinase domain-containing protein</fullName>
    </recommendedName>
</protein>
<dbReference type="Proteomes" id="UP001204953">
    <property type="component" value="Unassembled WGS sequence"/>
</dbReference>
<reference evidence="2" key="1">
    <citation type="submission" date="2022-06" db="EMBL/GenBank/DDBJ databases">
        <title>New cyanobacteria of genus Symplocastrum in benthos of Lake Baikal.</title>
        <authorList>
            <person name="Sorokovikova E."/>
            <person name="Tikhonova I."/>
            <person name="Krasnopeev A."/>
            <person name="Evseev P."/>
            <person name="Gladkikh A."/>
            <person name="Belykh O."/>
        </authorList>
    </citation>
    <scope>NUCLEOTIDE SEQUENCE</scope>
    <source>
        <strain evidence="2">BBK-W-15</strain>
    </source>
</reference>
<dbReference type="InterPro" id="IPR001048">
    <property type="entry name" value="Asp/Glu/Uridylate_kinase"/>
</dbReference>
<dbReference type="Pfam" id="PF00696">
    <property type="entry name" value="AA_kinase"/>
    <property type="match status" value="1"/>
</dbReference>
<feature type="domain" description="Aspartate/glutamate/uridylate kinase" evidence="1">
    <location>
        <begin position="2"/>
        <end position="53"/>
    </location>
</feature>
<proteinExistence type="predicted"/>
<evidence type="ECO:0000313" key="2">
    <source>
        <dbReference type="EMBL" id="MCP2728638.1"/>
    </source>
</evidence>
<gene>
    <name evidence="2" type="ORF">NJ959_09160</name>
</gene>
<dbReference type="AlphaFoldDB" id="A0AAE3KNG8"/>
<accession>A0AAE3KNG8</accession>
<comment type="caution">
    <text evidence="2">The sequence shown here is derived from an EMBL/GenBank/DDBJ whole genome shotgun (WGS) entry which is preliminary data.</text>
</comment>
<keyword evidence="3" id="KW-1185">Reference proteome</keyword>
<dbReference type="SUPFAM" id="SSF53633">
    <property type="entry name" value="Carbamate kinase-like"/>
    <property type="match status" value="1"/>
</dbReference>
<dbReference type="Gene3D" id="3.40.1160.10">
    <property type="entry name" value="Acetylglutamate kinase-like"/>
    <property type="match status" value="1"/>
</dbReference>